<sequence length="265" mass="29680">MLPLFLPTLALVASVTAHCTRPQLMEAVDHYIATQRNGSIDSFKTRFDNSTWQGYFENSKKVEIEAGILSHALNPALNKSLYDTTACATYTELIVNDTSKPYVRKVDTIVTTTKDWLFNITGNMYWIPRENWGPIPEAQRDTRETIKKAADAYADLFNNPNVTVPWGNPCTRLEGGLYTAPNDTCNSGVPSGVQLTNRRYVIDETIGAVDIFLDFGTSKWPDSHEFRVENGKIRYVHTMTVCGIPNCGVGNSTAAFWGRKRWLNG</sequence>
<dbReference type="AlphaFoldDB" id="A0A6A6EBK8"/>
<accession>A0A6A6EBK8</accession>
<feature type="chain" id="PRO_5025604392" description="DUF8021 domain-containing protein" evidence="1">
    <location>
        <begin position="18"/>
        <end position="265"/>
    </location>
</feature>
<keyword evidence="4" id="KW-1185">Reference proteome</keyword>
<dbReference type="EMBL" id="ML994621">
    <property type="protein sequence ID" value="KAF2189231.1"/>
    <property type="molecule type" value="Genomic_DNA"/>
</dbReference>
<dbReference type="OrthoDB" id="3515051at2759"/>
<proteinExistence type="predicted"/>
<dbReference type="InterPro" id="IPR058334">
    <property type="entry name" value="DUF8021"/>
</dbReference>
<evidence type="ECO:0000259" key="2">
    <source>
        <dbReference type="Pfam" id="PF26061"/>
    </source>
</evidence>
<feature type="domain" description="DUF8021" evidence="2">
    <location>
        <begin position="139"/>
        <end position="240"/>
    </location>
</feature>
<name>A0A6A6EBK8_9PEZI</name>
<gene>
    <name evidence="3" type="ORF">K469DRAFT_723972</name>
</gene>
<dbReference type="Proteomes" id="UP000800200">
    <property type="component" value="Unassembled WGS sequence"/>
</dbReference>
<evidence type="ECO:0000256" key="1">
    <source>
        <dbReference type="SAM" id="SignalP"/>
    </source>
</evidence>
<feature type="signal peptide" evidence="1">
    <location>
        <begin position="1"/>
        <end position="17"/>
    </location>
</feature>
<organism evidence="3 4">
    <name type="scientific">Zopfia rhizophila CBS 207.26</name>
    <dbReference type="NCBI Taxonomy" id="1314779"/>
    <lineage>
        <taxon>Eukaryota</taxon>
        <taxon>Fungi</taxon>
        <taxon>Dikarya</taxon>
        <taxon>Ascomycota</taxon>
        <taxon>Pezizomycotina</taxon>
        <taxon>Dothideomycetes</taxon>
        <taxon>Dothideomycetes incertae sedis</taxon>
        <taxon>Zopfiaceae</taxon>
        <taxon>Zopfia</taxon>
    </lineage>
</organism>
<dbReference type="Pfam" id="PF26061">
    <property type="entry name" value="DUF8021"/>
    <property type="match status" value="1"/>
</dbReference>
<protein>
    <recommendedName>
        <fullName evidence="2">DUF8021 domain-containing protein</fullName>
    </recommendedName>
</protein>
<keyword evidence="1" id="KW-0732">Signal</keyword>
<evidence type="ECO:0000313" key="3">
    <source>
        <dbReference type="EMBL" id="KAF2189231.1"/>
    </source>
</evidence>
<reference evidence="3" key="1">
    <citation type="journal article" date="2020" name="Stud. Mycol.">
        <title>101 Dothideomycetes genomes: a test case for predicting lifestyles and emergence of pathogens.</title>
        <authorList>
            <person name="Haridas S."/>
            <person name="Albert R."/>
            <person name="Binder M."/>
            <person name="Bloem J."/>
            <person name="Labutti K."/>
            <person name="Salamov A."/>
            <person name="Andreopoulos B."/>
            <person name="Baker S."/>
            <person name="Barry K."/>
            <person name="Bills G."/>
            <person name="Bluhm B."/>
            <person name="Cannon C."/>
            <person name="Castanera R."/>
            <person name="Culley D."/>
            <person name="Daum C."/>
            <person name="Ezra D."/>
            <person name="Gonzalez J."/>
            <person name="Henrissat B."/>
            <person name="Kuo A."/>
            <person name="Liang C."/>
            <person name="Lipzen A."/>
            <person name="Lutzoni F."/>
            <person name="Magnuson J."/>
            <person name="Mondo S."/>
            <person name="Nolan M."/>
            <person name="Ohm R."/>
            <person name="Pangilinan J."/>
            <person name="Park H.-J."/>
            <person name="Ramirez L."/>
            <person name="Alfaro M."/>
            <person name="Sun H."/>
            <person name="Tritt A."/>
            <person name="Yoshinaga Y."/>
            <person name="Zwiers L.-H."/>
            <person name="Turgeon B."/>
            <person name="Goodwin S."/>
            <person name="Spatafora J."/>
            <person name="Crous P."/>
            <person name="Grigoriev I."/>
        </authorList>
    </citation>
    <scope>NUCLEOTIDE SEQUENCE</scope>
    <source>
        <strain evidence="3">CBS 207.26</strain>
    </source>
</reference>
<evidence type="ECO:0000313" key="4">
    <source>
        <dbReference type="Proteomes" id="UP000800200"/>
    </source>
</evidence>